<dbReference type="InterPro" id="IPR000473">
    <property type="entry name" value="Ribosomal_bL36"/>
</dbReference>
<reference evidence="1" key="1">
    <citation type="journal article" date="2020" name="mSystems">
        <title>Genome- and Community-Level Interaction Insights into Carbon Utilization and Element Cycling Functions of Hydrothermarchaeota in Hydrothermal Sediment.</title>
        <authorList>
            <person name="Zhou Z."/>
            <person name="Liu Y."/>
            <person name="Xu W."/>
            <person name="Pan J."/>
            <person name="Luo Z.H."/>
            <person name="Li M."/>
        </authorList>
    </citation>
    <scope>NUCLEOTIDE SEQUENCE [LARGE SCALE GENOMIC DNA]</scope>
    <source>
        <strain evidence="1">SpSt-361</strain>
    </source>
</reference>
<dbReference type="GO" id="GO:0006412">
    <property type="term" value="P:translation"/>
    <property type="evidence" value="ECO:0007669"/>
    <property type="project" value="InterPro"/>
</dbReference>
<name>A0A832E0X6_UNCKA</name>
<keyword evidence="1" id="KW-0689">Ribosomal protein</keyword>
<dbReference type="GO" id="GO:0003735">
    <property type="term" value="F:structural constituent of ribosome"/>
    <property type="evidence" value="ECO:0007669"/>
    <property type="project" value="InterPro"/>
</dbReference>
<comment type="caution">
    <text evidence="1">The sequence shown here is derived from an EMBL/GenBank/DDBJ whole genome shotgun (WGS) entry which is preliminary data.</text>
</comment>
<dbReference type="NCBIfam" id="TIGR01022">
    <property type="entry name" value="rpmJ_bact"/>
    <property type="match status" value="1"/>
</dbReference>
<proteinExistence type="predicted"/>
<dbReference type="GO" id="GO:0005840">
    <property type="term" value="C:ribosome"/>
    <property type="evidence" value="ECO:0007669"/>
    <property type="project" value="UniProtKB-KW"/>
</dbReference>
<sequence>MRASVKKICQDCKIGRPLEAD</sequence>
<evidence type="ECO:0000313" key="1">
    <source>
        <dbReference type="EMBL" id="HEX61991.1"/>
    </source>
</evidence>
<accession>A0A832E0X6</accession>
<dbReference type="EMBL" id="DSPJ01000065">
    <property type="protein sequence ID" value="HEX61991.1"/>
    <property type="molecule type" value="Genomic_DNA"/>
</dbReference>
<keyword evidence="1" id="KW-0687">Ribonucleoprotein</keyword>
<dbReference type="AlphaFoldDB" id="A0A832E0X6"/>
<protein>
    <submittedName>
        <fullName evidence="1">50S ribosomal protein L36</fullName>
    </submittedName>
</protein>
<organism evidence="1">
    <name type="scientific">candidate division WWE3 bacterium</name>
    <dbReference type="NCBI Taxonomy" id="2053526"/>
    <lineage>
        <taxon>Bacteria</taxon>
        <taxon>Katanobacteria</taxon>
    </lineage>
</organism>
<gene>
    <name evidence="1" type="primary">rpmJ</name>
    <name evidence="1" type="ORF">ENR01_02440</name>
</gene>